<dbReference type="GeneTree" id="ENSGT00940000153859"/>
<keyword evidence="5" id="KW-1185">Reference proteome</keyword>
<keyword evidence="1" id="KW-0853">WD repeat</keyword>
<evidence type="ECO:0000313" key="5">
    <source>
        <dbReference type="Proteomes" id="UP000314982"/>
    </source>
</evidence>
<name>A0A4W5R613_9TELE</name>
<dbReference type="PANTHER" id="PTHR19853:SF0">
    <property type="entry name" value="WD REPEAT-CONTAINING PROTEIN 3"/>
    <property type="match status" value="1"/>
</dbReference>
<dbReference type="InterPro" id="IPR051570">
    <property type="entry name" value="TBC1_cilium_biogenesis"/>
</dbReference>
<proteinExistence type="predicted"/>
<dbReference type="Ensembl" id="ENSHHUT00000086643.1">
    <property type="protein sequence ID" value="ENSHHUP00000084007.1"/>
    <property type="gene ID" value="ENSHHUG00000048727.1"/>
</dbReference>
<dbReference type="Pfam" id="PF04003">
    <property type="entry name" value="Utp12"/>
    <property type="match status" value="1"/>
</dbReference>
<dbReference type="GO" id="GO:0030515">
    <property type="term" value="F:snoRNA binding"/>
    <property type="evidence" value="ECO:0007669"/>
    <property type="project" value="TreeGrafter"/>
</dbReference>
<dbReference type="Proteomes" id="UP000314982">
    <property type="component" value="Unassembled WGS sequence"/>
</dbReference>
<accession>A0A4W5R613</accession>
<evidence type="ECO:0000313" key="4">
    <source>
        <dbReference type="Ensembl" id="ENSHHUP00000084007.1"/>
    </source>
</evidence>
<protein>
    <recommendedName>
        <fullName evidence="3">Small-subunit processome Utp12 domain-containing protein</fullName>
    </recommendedName>
</protein>
<dbReference type="AlphaFoldDB" id="A0A4W5R613"/>
<reference evidence="4" key="3">
    <citation type="submission" date="2025-09" db="UniProtKB">
        <authorList>
            <consortium name="Ensembl"/>
        </authorList>
    </citation>
    <scope>IDENTIFICATION</scope>
</reference>
<dbReference type="GO" id="GO:0034388">
    <property type="term" value="C:Pwp2p-containing subcomplex of 90S preribosome"/>
    <property type="evidence" value="ECO:0007669"/>
    <property type="project" value="TreeGrafter"/>
</dbReference>
<organism evidence="4 5">
    <name type="scientific">Hucho hucho</name>
    <name type="common">huchen</name>
    <dbReference type="NCBI Taxonomy" id="62062"/>
    <lineage>
        <taxon>Eukaryota</taxon>
        <taxon>Metazoa</taxon>
        <taxon>Chordata</taxon>
        <taxon>Craniata</taxon>
        <taxon>Vertebrata</taxon>
        <taxon>Euteleostomi</taxon>
        <taxon>Actinopterygii</taxon>
        <taxon>Neopterygii</taxon>
        <taxon>Teleostei</taxon>
        <taxon>Protacanthopterygii</taxon>
        <taxon>Salmoniformes</taxon>
        <taxon>Salmonidae</taxon>
        <taxon>Salmoninae</taxon>
        <taxon>Hucho</taxon>
    </lineage>
</organism>
<evidence type="ECO:0000256" key="2">
    <source>
        <dbReference type="ARBA" id="ARBA00022737"/>
    </source>
</evidence>
<keyword evidence="2" id="KW-0677">Repeat</keyword>
<evidence type="ECO:0000259" key="3">
    <source>
        <dbReference type="Pfam" id="PF04003"/>
    </source>
</evidence>
<sequence length="106" mass="11966">METLELYSSPKANLILASFGNVSPSGYVMNVMKKAHSSELEVSLLVLPFPYVPDLLSLFKRYVQDGLQVELVCRFFLLRVHFGQISSNQMLLTVIDELRSNTISKV</sequence>
<dbReference type="GO" id="GO:0032040">
    <property type="term" value="C:small-subunit processome"/>
    <property type="evidence" value="ECO:0007669"/>
    <property type="project" value="TreeGrafter"/>
</dbReference>
<reference evidence="4" key="2">
    <citation type="submission" date="2025-08" db="UniProtKB">
        <authorList>
            <consortium name="Ensembl"/>
        </authorList>
    </citation>
    <scope>IDENTIFICATION</scope>
</reference>
<dbReference type="PANTHER" id="PTHR19853">
    <property type="entry name" value="WD REPEAT CONTAINING PROTEIN 3 WDR3"/>
    <property type="match status" value="1"/>
</dbReference>
<reference evidence="5" key="1">
    <citation type="submission" date="2018-06" db="EMBL/GenBank/DDBJ databases">
        <title>Genome assembly of Danube salmon.</title>
        <authorList>
            <person name="Macqueen D.J."/>
            <person name="Gundappa M.K."/>
        </authorList>
    </citation>
    <scope>NUCLEOTIDE SEQUENCE [LARGE SCALE GENOMIC DNA]</scope>
</reference>
<feature type="domain" description="Small-subunit processome Utp12" evidence="3">
    <location>
        <begin position="26"/>
        <end position="102"/>
    </location>
</feature>
<evidence type="ECO:0000256" key="1">
    <source>
        <dbReference type="ARBA" id="ARBA00022574"/>
    </source>
</evidence>
<dbReference type="InterPro" id="IPR007148">
    <property type="entry name" value="SSU_processome_Utp12"/>
</dbReference>
<dbReference type="STRING" id="62062.ENSHHUP00000084007"/>
<dbReference type="GO" id="GO:0030490">
    <property type="term" value="P:maturation of SSU-rRNA"/>
    <property type="evidence" value="ECO:0007669"/>
    <property type="project" value="TreeGrafter"/>
</dbReference>